<protein>
    <submittedName>
        <fullName evidence="1">Uncharacterized protein</fullName>
    </submittedName>
</protein>
<sequence>MAANNTKKKRQILRVSEIETEIVCSLYDQGIVSPKQIVENIRAGQYGEITQYYKLLMDQSSVKRVNGILTSVARM</sequence>
<name>A0A816FB04_9BILA</name>
<dbReference type="EMBL" id="CAJNOQ010054415">
    <property type="protein sequence ID" value="CAF1657812.1"/>
    <property type="molecule type" value="Genomic_DNA"/>
</dbReference>
<reference evidence="1" key="1">
    <citation type="submission" date="2021-02" db="EMBL/GenBank/DDBJ databases">
        <authorList>
            <person name="Nowell W R."/>
        </authorList>
    </citation>
    <scope>NUCLEOTIDE SEQUENCE</scope>
</reference>
<dbReference type="Proteomes" id="UP000663829">
    <property type="component" value="Unassembled WGS sequence"/>
</dbReference>
<evidence type="ECO:0000313" key="1">
    <source>
        <dbReference type="EMBL" id="CAF1657812.1"/>
    </source>
</evidence>
<organism evidence="1 3">
    <name type="scientific">Didymodactylos carnosus</name>
    <dbReference type="NCBI Taxonomy" id="1234261"/>
    <lineage>
        <taxon>Eukaryota</taxon>
        <taxon>Metazoa</taxon>
        <taxon>Spiralia</taxon>
        <taxon>Gnathifera</taxon>
        <taxon>Rotifera</taxon>
        <taxon>Eurotatoria</taxon>
        <taxon>Bdelloidea</taxon>
        <taxon>Philodinida</taxon>
        <taxon>Philodinidae</taxon>
        <taxon>Didymodactylos</taxon>
    </lineage>
</organism>
<gene>
    <name evidence="1" type="ORF">GPM918_LOCUS45844</name>
    <name evidence="2" type="ORF">SRO942_LOCUS48809</name>
</gene>
<comment type="caution">
    <text evidence="1">The sequence shown here is derived from an EMBL/GenBank/DDBJ whole genome shotgun (WGS) entry which is preliminary data.</text>
</comment>
<evidence type="ECO:0000313" key="3">
    <source>
        <dbReference type="Proteomes" id="UP000663829"/>
    </source>
</evidence>
<dbReference type="AlphaFoldDB" id="A0A816FB04"/>
<evidence type="ECO:0000313" key="2">
    <source>
        <dbReference type="EMBL" id="CAF4599451.1"/>
    </source>
</evidence>
<proteinExistence type="predicted"/>
<dbReference type="EMBL" id="CAJOBC010127186">
    <property type="protein sequence ID" value="CAF4599451.1"/>
    <property type="molecule type" value="Genomic_DNA"/>
</dbReference>
<keyword evidence="3" id="KW-1185">Reference proteome</keyword>
<accession>A0A816FB04</accession>
<dbReference type="Proteomes" id="UP000681722">
    <property type="component" value="Unassembled WGS sequence"/>
</dbReference>